<reference evidence="6" key="1">
    <citation type="submission" date="2016-10" db="EMBL/GenBank/DDBJ databases">
        <authorList>
            <person name="Varghese N."/>
            <person name="Submissions S."/>
        </authorList>
    </citation>
    <scope>NUCLEOTIDE SEQUENCE [LARGE SCALE GENOMIC DNA]</scope>
    <source>
        <strain evidence="6">CGMCC 1.10683</strain>
    </source>
</reference>
<feature type="domain" description="NrS-1 polymerase-like helicase" evidence="4">
    <location>
        <begin position="508"/>
        <end position="607"/>
    </location>
</feature>
<dbReference type="OrthoDB" id="784829at2"/>
<dbReference type="Pfam" id="PF19263">
    <property type="entry name" value="DUF5906"/>
    <property type="match status" value="1"/>
</dbReference>
<evidence type="ECO:0000259" key="3">
    <source>
        <dbReference type="Pfam" id="PF09250"/>
    </source>
</evidence>
<evidence type="ECO:0000259" key="2">
    <source>
        <dbReference type="Pfam" id="PF08707"/>
    </source>
</evidence>
<evidence type="ECO:0000259" key="4">
    <source>
        <dbReference type="Pfam" id="PF19263"/>
    </source>
</evidence>
<dbReference type="EMBL" id="FOZV01000008">
    <property type="protein sequence ID" value="SFS85240.1"/>
    <property type="molecule type" value="Genomic_DNA"/>
</dbReference>
<evidence type="ECO:0000313" key="5">
    <source>
        <dbReference type="EMBL" id="SFS85240.1"/>
    </source>
</evidence>
<dbReference type="Pfam" id="PF08707">
    <property type="entry name" value="PriCT_2"/>
    <property type="match status" value="1"/>
</dbReference>
<dbReference type="InterPro" id="IPR015330">
    <property type="entry name" value="DNA_primase/pol_bifunc_N"/>
</dbReference>
<evidence type="ECO:0000256" key="1">
    <source>
        <dbReference type="SAM" id="MobiDB-lite"/>
    </source>
</evidence>
<feature type="domain" description="Primase C-terminal 2" evidence="2">
    <location>
        <begin position="247"/>
        <end position="316"/>
    </location>
</feature>
<keyword evidence="6" id="KW-1185">Reference proteome</keyword>
<gene>
    <name evidence="5" type="ORF">SAMN05192570_3042</name>
</gene>
<organism evidence="5 6">
    <name type="scientific">Brevundimonas viscosa</name>
    <dbReference type="NCBI Taxonomy" id="871741"/>
    <lineage>
        <taxon>Bacteria</taxon>
        <taxon>Pseudomonadati</taxon>
        <taxon>Pseudomonadota</taxon>
        <taxon>Alphaproteobacteria</taxon>
        <taxon>Caulobacterales</taxon>
        <taxon>Caulobacteraceae</taxon>
        <taxon>Brevundimonas</taxon>
    </lineage>
</organism>
<dbReference type="STRING" id="871741.SAMN05192570_3042"/>
<evidence type="ECO:0000313" key="6">
    <source>
        <dbReference type="Proteomes" id="UP000198788"/>
    </source>
</evidence>
<dbReference type="RefSeq" id="WP_092312763.1">
    <property type="nucleotide sequence ID" value="NZ_FOZV01000008.1"/>
</dbReference>
<dbReference type="AlphaFoldDB" id="A0A1I6T7Y0"/>
<name>A0A1I6T7Y0_9CAUL</name>
<sequence>MNRRFSAYDGANFTSEILPVIPPGSTISPQSPSFRALERGQGKIPGKKRPHGWVGYANWSDARSTSTDLELWASWGASIGMQGRKYPALDIDVDEPDLAQAIEGLAFEYLGSAPVRFGRGARRILVYSAEGLTKRRVAFRPIKPRVGGDDQAVEFLGDGQYYVVEGVHPKTGQPYYWRDGRSPVEVGPTGLTSITPDQLDNFYGHLNSFLEREGCQITQRVAHQGGRTRNGVWQEGLRAPNVDAVGRALAAVPNDVDRHTWLKIGAAVKASAGPEAEGEAFSLWEDWSLQWADNTPESVADTWRTLTAPFAVGWDFLSAYATYEGDGTFHGAEEDFDAVAEAPPEGEESKGPPVAPKVERMFENYVWVERLERVCDLRTSELLTRTMFNVRNSHIGPPTSNTECAWAVLVSSPKRLRKVKGVTYRPGGELIVTENLPGLTGPCVNRWRDPAPDLPASATDEDVKVWLDHVAFVVPDERERGIVLDWLAWIAQNPGEKPNWCLVVGSTAEGMGKDLMLAPVRAAIGHANVREIGPEDLASGNTDYLENTRLLLVEEMEMSERKSMMNKLKPVIAAPPHTLRVNIKYQPQFHVPNLIAAVFFTNMENALSLSRLGRRYFVTWNDGTPMPDEYYGALVKWFANGGAAMAARWLLDRDVSGFNAKGRAPDTLAREEMRKAARSRLEELIEDGLAEGDGVLGRRVMSLDEIGAYIREQLHGERISNGRIAATLRRCGCVKLGRMMVGRPPAGCAPLCGKQTREPTLLVKEGDDLLGADRETILAALWAERPATADPDAVFEGEAAQ</sequence>
<dbReference type="InterPro" id="IPR045455">
    <property type="entry name" value="NrS-1_pol-like_helicase"/>
</dbReference>
<accession>A0A1I6T7Y0</accession>
<protein>
    <submittedName>
        <fullName evidence="5">Bifunctional DNA primase/polymerase, N-terminal</fullName>
    </submittedName>
</protein>
<dbReference type="InterPro" id="IPR014819">
    <property type="entry name" value="PriCT_2"/>
</dbReference>
<dbReference type="Proteomes" id="UP000198788">
    <property type="component" value="Unassembled WGS sequence"/>
</dbReference>
<proteinExistence type="predicted"/>
<dbReference type="GO" id="GO:0016817">
    <property type="term" value="F:hydrolase activity, acting on acid anhydrides"/>
    <property type="evidence" value="ECO:0007669"/>
    <property type="project" value="InterPro"/>
</dbReference>
<dbReference type="Pfam" id="PF09250">
    <property type="entry name" value="Prim-Pol"/>
    <property type="match status" value="1"/>
</dbReference>
<feature type="domain" description="DNA primase/polymerase bifunctional N-terminal" evidence="3">
    <location>
        <begin position="44"/>
        <end position="185"/>
    </location>
</feature>
<feature type="region of interest" description="Disordered" evidence="1">
    <location>
        <begin position="29"/>
        <end position="48"/>
    </location>
</feature>